<organism evidence="6 7">
    <name type="scientific">Pueribacillus theae</name>
    <dbReference type="NCBI Taxonomy" id="2171751"/>
    <lineage>
        <taxon>Bacteria</taxon>
        <taxon>Bacillati</taxon>
        <taxon>Bacillota</taxon>
        <taxon>Bacilli</taxon>
        <taxon>Bacillales</taxon>
        <taxon>Bacillaceae</taxon>
        <taxon>Pueribacillus</taxon>
    </lineage>
</organism>
<dbReference type="RefSeq" id="WP_116556301.1">
    <property type="nucleotide sequence ID" value="NZ_QCZG01000072.1"/>
</dbReference>
<dbReference type="Pfam" id="PF01758">
    <property type="entry name" value="SBF"/>
    <property type="match status" value="1"/>
</dbReference>
<keyword evidence="3 5" id="KW-1133">Transmembrane helix</keyword>
<feature type="transmembrane region" description="Helical" evidence="5">
    <location>
        <begin position="154"/>
        <end position="177"/>
    </location>
</feature>
<proteinExistence type="predicted"/>
<feature type="transmembrane region" description="Helical" evidence="5">
    <location>
        <begin position="69"/>
        <end position="93"/>
    </location>
</feature>
<protein>
    <submittedName>
        <fullName evidence="6">Bile acid transporter</fullName>
    </submittedName>
</protein>
<dbReference type="Gene3D" id="1.20.1530.20">
    <property type="match status" value="1"/>
</dbReference>
<gene>
    <name evidence="6" type="ORF">DCC39_18160</name>
</gene>
<dbReference type="Proteomes" id="UP000245998">
    <property type="component" value="Unassembled WGS sequence"/>
</dbReference>
<dbReference type="PANTHER" id="PTHR10361">
    <property type="entry name" value="SODIUM-BILE ACID COTRANSPORTER"/>
    <property type="match status" value="1"/>
</dbReference>
<dbReference type="GO" id="GO:0016020">
    <property type="term" value="C:membrane"/>
    <property type="evidence" value="ECO:0007669"/>
    <property type="project" value="UniProtKB-SubCell"/>
</dbReference>
<feature type="transmembrane region" description="Helical" evidence="5">
    <location>
        <begin position="283"/>
        <end position="307"/>
    </location>
</feature>
<dbReference type="EMBL" id="QCZG01000072">
    <property type="protein sequence ID" value="PWA05291.1"/>
    <property type="molecule type" value="Genomic_DNA"/>
</dbReference>
<sequence length="319" mass="34642">MKVLSLINNAVTKFLPLWIVVFAIIAYFIPKSFEPLTGWTGFMLALILFLMGLTIPPSSFRYVLKQPKLVFFGVAFKWTVTVLISVGLGFTFLSHSPDLLTGFILAGSVPSATAASLYTFMANGTVLLSITMSVVDTFISPVVTPILLETTVGHLIPIAFLPLIAKMLLIVLLPILLGLVIQLKMSRFVEILQPSVRFFSSTTLILIVLSVVSGSQPLLEDNLSLLPLLIIITMLQILVPMFLGYGMAKVMKFNEADARAILYETGLCNTALAAILAMDYISFLAAVPAVINTILNLSFGALIAIILSNKSVVKEQNSL</sequence>
<dbReference type="PANTHER" id="PTHR10361:SF28">
    <property type="entry name" value="P3 PROTEIN-RELATED"/>
    <property type="match status" value="1"/>
</dbReference>
<keyword evidence="4 5" id="KW-0472">Membrane</keyword>
<comment type="caution">
    <text evidence="6">The sequence shown here is derived from an EMBL/GenBank/DDBJ whole genome shotgun (WGS) entry which is preliminary data.</text>
</comment>
<dbReference type="InterPro" id="IPR038770">
    <property type="entry name" value="Na+/solute_symporter_sf"/>
</dbReference>
<keyword evidence="2 5" id="KW-0812">Transmembrane</keyword>
<dbReference type="OrthoDB" id="2800416at2"/>
<evidence type="ECO:0000256" key="4">
    <source>
        <dbReference type="ARBA" id="ARBA00023136"/>
    </source>
</evidence>
<dbReference type="AlphaFoldDB" id="A0A2U1JJH7"/>
<feature type="transmembrane region" description="Helical" evidence="5">
    <location>
        <begin position="198"/>
        <end position="219"/>
    </location>
</feature>
<feature type="transmembrane region" description="Helical" evidence="5">
    <location>
        <begin position="99"/>
        <end position="120"/>
    </location>
</feature>
<evidence type="ECO:0000313" key="7">
    <source>
        <dbReference type="Proteomes" id="UP000245998"/>
    </source>
</evidence>
<evidence type="ECO:0000313" key="6">
    <source>
        <dbReference type="EMBL" id="PWA05291.1"/>
    </source>
</evidence>
<name>A0A2U1JJH7_9BACI</name>
<dbReference type="InterPro" id="IPR002657">
    <property type="entry name" value="BilAc:Na_symport/Acr3"/>
</dbReference>
<evidence type="ECO:0000256" key="5">
    <source>
        <dbReference type="SAM" id="Phobius"/>
    </source>
</evidence>
<accession>A0A2U1JJH7</accession>
<evidence type="ECO:0000256" key="3">
    <source>
        <dbReference type="ARBA" id="ARBA00022989"/>
    </source>
</evidence>
<feature type="transmembrane region" description="Helical" evidence="5">
    <location>
        <begin position="225"/>
        <end position="248"/>
    </location>
</feature>
<feature type="transmembrane region" description="Helical" evidence="5">
    <location>
        <begin position="127"/>
        <end position="148"/>
    </location>
</feature>
<reference evidence="6 7" key="1">
    <citation type="submission" date="2018-04" db="EMBL/GenBank/DDBJ databases">
        <title>Camelliibacillus theae gen. nov., sp. nov., isolated from Pu'er tea.</title>
        <authorList>
            <person name="Niu L."/>
        </authorList>
    </citation>
    <scope>NUCLEOTIDE SEQUENCE [LARGE SCALE GENOMIC DNA]</scope>
    <source>
        <strain evidence="6 7">T8</strain>
    </source>
</reference>
<evidence type="ECO:0000256" key="2">
    <source>
        <dbReference type="ARBA" id="ARBA00022692"/>
    </source>
</evidence>
<dbReference type="InterPro" id="IPR004710">
    <property type="entry name" value="Bilac:Na_transpt"/>
</dbReference>
<feature type="transmembrane region" description="Helical" evidence="5">
    <location>
        <begin position="260"/>
        <end position="277"/>
    </location>
</feature>
<comment type="subcellular location">
    <subcellularLocation>
        <location evidence="1">Membrane</location>
        <topology evidence="1">Multi-pass membrane protein</topology>
    </subcellularLocation>
</comment>
<evidence type="ECO:0000256" key="1">
    <source>
        <dbReference type="ARBA" id="ARBA00004141"/>
    </source>
</evidence>
<feature type="transmembrane region" description="Helical" evidence="5">
    <location>
        <begin position="12"/>
        <end position="30"/>
    </location>
</feature>
<keyword evidence="7" id="KW-1185">Reference proteome</keyword>
<feature type="transmembrane region" description="Helical" evidence="5">
    <location>
        <begin position="36"/>
        <end position="57"/>
    </location>
</feature>